<gene>
    <name evidence="6" type="ORF">SAMN05192540_1974</name>
</gene>
<dbReference type="InterPro" id="IPR006076">
    <property type="entry name" value="FAD-dep_OxRdtase"/>
</dbReference>
<evidence type="ECO:0000256" key="3">
    <source>
        <dbReference type="ARBA" id="ARBA00022630"/>
    </source>
</evidence>
<sequence>MADIEYDLVVVGGGVLGTFHAYHAMKKGLKVALLEKDAMPKGATVRNFGQVVPSGMNTKWQQYGRKSLKIYKKIHAKFDISVRQEGSIYLASNDDEIQLIEELKEINRANDYTSILFTKTECLRKYPGLNERYVKAGLFFPEEITVEPRTMIGRVHKYLKKKGVSIFYKAKVIECNALNNEVSTQLANGRMLMSAKVIICNGSDFKTLYPELFSTSDLEVSKLQMMKTKSQGNFKISGSILTGLSIRRYEAFAECPSYLKIKSKEPMDSLEKKWGVHILFKQAMDGGVILGDSHEYADADNIDDLGFDLNMDIDDLMLTRAKEIFSLPTYEIEQRWFGMYSQCKNSDIYERTIDRNIHIVTGIGGKGMTGSAGFSKQNIQQIFNI</sequence>
<dbReference type="Gene3D" id="3.30.9.10">
    <property type="entry name" value="D-Amino Acid Oxidase, subunit A, domain 2"/>
    <property type="match status" value="1"/>
</dbReference>
<dbReference type="InterPro" id="IPR036188">
    <property type="entry name" value="FAD/NAD-bd_sf"/>
</dbReference>
<dbReference type="AlphaFoldDB" id="A0A1H4NIX7"/>
<name>A0A1H4NIX7_9FLAO</name>
<dbReference type="Gene3D" id="3.50.50.60">
    <property type="entry name" value="FAD/NAD(P)-binding domain"/>
    <property type="match status" value="1"/>
</dbReference>
<dbReference type="RefSeq" id="WP_074672311.1">
    <property type="nucleotide sequence ID" value="NZ_FNTB01000001.1"/>
</dbReference>
<dbReference type="SUPFAM" id="SSF51905">
    <property type="entry name" value="FAD/NAD(P)-binding domain"/>
    <property type="match status" value="1"/>
</dbReference>
<dbReference type="GO" id="GO:0005737">
    <property type="term" value="C:cytoplasm"/>
    <property type="evidence" value="ECO:0007669"/>
    <property type="project" value="TreeGrafter"/>
</dbReference>
<evidence type="ECO:0000256" key="4">
    <source>
        <dbReference type="ARBA" id="ARBA00023002"/>
    </source>
</evidence>
<dbReference type="Proteomes" id="UP000183038">
    <property type="component" value="Unassembled WGS sequence"/>
</dbReference>
<evidence type="ECO:0000256" key="2">
    <source>
        <dbReference type="ARBA" id="ARBA00009410"/>
    </source>
</evidence>
<dbReference type="PANTHER" id="PTHR13847">
    <property type="entry name" value="SARCOSINE DEHYDROGENASE-RELATED"/>
    <property type="match status" value="1"/>
</dbReference>
<keyword evidence="3" id="KW-0285">Flavoprotein</keyword>
<evidence type="ECO:0000313" key="7">
    <source>
        <dbReference type="Proteomes" id="UP000183038"/>
    </source>
</evidence>
<dbReference type="NCBIfam" id="TIGR03364">
    <property type="entry name" value="HpnW_proposed"/>
    <property type="match status" value="1"/>
</dbReference>
<dbReference type="Pfam" id="PF01266">
    <property type="entry name" value="DAO"/>
    <property type="match status" value="1"/>
</dbReference>
<protein>
    <submittedName>
        <fullName evidence="6">FAD dependent oxidoreductase TIGR03364</fullName>
    </submittedName>
</protein>
<dbReference type="GO" id="GO:0016491">
    <property type="term" value="F:oxidoreductase activity"/>
    <property type="evidence" value="ECO:0007669"/>
    <property type="project" value="UniProtKB-KW"/>
</dbReference>
<evidence type="ECO:0000313" key="6">
    <source>
        <dbReference type="EMBL" id="SEB95250.1"/>
    </source>
</evidence>
<organism evidence="6 7">
    <name type="scientific">Maribacter dokdonensis</name>
    <dbReference type="NCBI Taxonomy" id="320912"/>
    <lineage>
        <taxon>Bacteria</taxon>
        <taxon>Pseudomonadati</taxon>
        <taxon>Bacteroidota</taxon>
        <taxon>Flavobacteriia</taxon>
        <taxon>Flavobacteriales</taxon>
        <taxon>Flavobacteriaceae</taxon>
        <taxon>Maribacter</taxon>
    </lineage>
</organism>
<dbReference type="PANTHER" id="PTHR13847:SF286">
    <property type="entry name" value="D-AMINO ACID DEHYDROGENASE"/>
    <property type="match status" value="1"/>
</dbReference>
<dbReference type="EMBL" id="FNTB01000001">
    <property type="protein sequence ID" value="SEB95250.1"/>
    <property type="molecule type" value="Genomic_DNA"/>
</dbReference>
<reference evidence="6 7" key="1">
    <citation type="submission" date="2016-10" db="EMBL/GenBank/DDBJ databases">
        <authorList>
            <person name="de Groot N.N."/>
        </authorList>
    </citation>
    <scope>NUCLEOTIDE SEQUENCE [LARGE SCALE GENOMIC DNA]</scope>
    <source>
        <strain evidence="6 7">MAR_2009_71</strain>
    </source>
</reference>
<accession>A0A1H4NIX7</accession>
<comment type="cofactor">
    <cofactor evidence="1">
        <name>FAD</name>
        <dbReference type="ChEBI" id="CHEBI:57692"/>
    </cofactor>
</comment>
<dbReference type="InterPro" id="IPR017741">
    <property type="entry name" value="FAD-dependent_OxRdtase_HpnW"/>
</dbReference>
<keyword evidence="4" id="KW-0560">Oxidoreductase</keyword>
<comment type="similarity">
    <text evidence="2">Belongs to the DadA oxidoreductase family.</text>
</comment>
<evidence type="ECO:0000256" key="1">
    <source>
        <dbReference type="ARBA" id="ARBA00001974"/>
    </source>
</evidence>
<evidence type="ECO:0000259" key="5">
    <source>
        <dbReference type="Pfam" id="PF01266"/>
    </source>
</evidence>
<proteinExistence type="inferred from homology"/>
<dbReference type="OrthoDB" id="9799943at2"/>
<feature type="domain" description="FAD dependent oxidoreductase" evidence="5">
    <location>
        <begin position="7"/>
        <end position="375"/>
    </location>
</feature>